<name>A0A2P6NQJ4_9EUKA</name>
<feature type="region of interest" description="Disordered" evidence="2">
    <location>
        <begin position="290"/>
        <end position="323"/>
    </location>
</feature>
<dbReference type="EMBL" id="MDYQ01000034">
    <property type="protein sequence ID" value="PRP86227.1"/>
    <property type="molecule type" value="Genomic_DNA"/>
</dbReference>
<organism evidence="3 4">
    <name type="scientific">Planoprotostelium fungivorum</name>
    <dbReference type="NCBI Taxonomy" id="1890364"/>
    <lineage>
        <taxon>Eukaryota</taxon>
        <taxon>Amoebozoa</taxon>
        <taxon>Evosea</taxon>
        <taxon>Variosea</taxon>
        <taxon>Cavosteliida</taxon>
        <taxon>Cavosteliaceae</taxon>
        <taxon>Planoprotostelium</taxon>
    </lineage>
</organism>
<evidence type="ECO:0000313" key="4">
    <source>
        <dbReference type="Proteomes" id="UP000241769"/>
    </source>
</evidence>
<dbReference type="AlphaFoldDB" id="A0A2P6NQJ4"/>
<gene>
    <name evidence="3" type="ORF">PROFUN_05743</name>
</gene>
<accession>A0A2P6NQJ4</accession>
<keyword evidence="1" id="KW-0175">Coiled coil</keyword>
<dbReference type="InParanoid" id="A0A2P6NQJ4"/>
<dbReference type="Proteomes" id="UP000241769">
    <property type="component" value="Unassembled WGS sequence"/>
</dbReference>
<keyword evidence="4" id="KW-1185">Reference proteome</keyword>
<feature type="coiled-coil region" evidence="1">
    <location>
        <begin position="47"/>
        <end position="116"/>
    </location>
</feature>
<sequence length="323" mass="36732">MQVEPSHHAHEEAHRLKLDLIQRDMDAEREKIGRMVEEFEYLRGTREEMHKEALQDLETQLEAANQRNRDQEDQIRKLTAVRARITNREKELEHQVNQLKKELSKRQEDVKTVQRQKQRSVFKPKEGVYCGWTKLTMDSKLIDVALMCSELCVYRGLCFGSIKRGRFQGLSNTHVEEASTYLQRSILSPPEPNEMQISKTTASAPMLPPRETSSSYMFPPKLFRLATHMGILSSNSSPPARLNRSTPTWNHPDLQREPLGHSPSLLIVLQFSSESTDLSSIADSFRVSKNVSGGTRNARNSAERLGPGFNSRSGSSFARAVSV</sequence>
<feature type="compositionally biased region" description="Polar residues" evidence="2">
    <location>
        <begin position="290"/>
        <end position="300"/>
    </location>
</feature>
<proteinExistence type="predicted"/>
<evidence type="ECO:0000256" key="2">
    <source>
        <dbReference type="SAM" id="MobiDB-lite"/>
    </source>
</evidence>
<evidence type="ECO:0000256" key="1">
    <source>
        <dbReference type="SAM" id="Coils"/>
    </source>
</evidence>
<evidence type="ECO:0000313" key="3">
    <source>
        <dbReference type="EMBL" id="PRP86227.1"/>
    </source>
</evidence>
<reference evidence="3 4" key="1">
    <citation type="journal article" date="2018" name="Genome Biol. Evol.">
        <title>Multiple Roots of Fruiting Body Formation in Amoebozoa.</title>
        <authorList>
            <person name="Hillmann F."/>
            <person name="Forbes G."/>
            <person name="Novohradska S."/>
            <person name="Ferling I."/>
            <person name="Riege K."/>
            <person name="Groth M."/>
            <person name="Westermann M."/>
            <person name="Marz M."/>
            <person name="Spaller T."/>
            <person name="Winckler T."/>
            <person name="Schaap P."/>
            <person name="Glockner G."/>
        </authorList>
    </citation>
    <scope>NUCLEOTIDE SEQUENCE [LARGE SCALE GENOMIC DNA]</scope>
    <source>
        <strain evidence="3 4">Jena</strain>
    </source>
</reference>
<comment type="caution">
    <text evidence="3">The sequence shown here is derived from an EMBL/GenBank/DDBJ whole genome shotgun (WGS) entry which is preliminary data.</text>
</comment>
<protein>
    <submittedName>
        <fullName evidence="3">Uncharacterized protein</fullName>
    </submittedName>
</protein>